<dbReference type="Proteomes" id="UP000192511">
    <property type="component" value="Unassembled WGS sequence"/>
</dbReference>
<keyword evidence="8" id="KW-0963">Cytoplasm</keyword>
<comment type="caution">
    <text evidence="9">The sequence shown here is derived from an EMBL/GenBank/DDBJ whole genome shotgun (WGS) entry which is preliminary data.</text>
</comment>
<dbReference type="GO" id="GO:0005737">
    <property type="term" value="C:cytoplasm"/>
    <property type="evidence" value="ECO:0007669"/>
    <property type="project" value="UniProtKB-SubCell"/>
</dbReference>
<evidence type="ECO:0000313" key="9">
    <source>
        <dbReference type="EMBL" id="PNL61684.1"/>
    </source>
</evidence>
<name>A0AAX0WXQ7_9GAMM</name>
<evidence type="ECO:0000256" key="6">
    <source>
        <dbReference type="ARBA" id="ARBA00022801"/>
    </source>
</evidence>
<accession>A0AAX0WXQ7</accession>
<dbReference type="Pfam" id="PF02130">
    <property type="entry name" value="YbeY"/>
    <property type="match status" value="1"/>
</dbReference>
<dbReference type="InterPro" id="IPR023091">
    <property type="entry name" value="MetalPrtase_cat_dom_sf_prd"/>
</dbReference>
<dbReference type="RefSeq" id="WP_019232207.1">
    <property type="nucleotide sequence ID" value="NZ_CAAAHR010000018.1"/>
</dbReference>
<dbReference type="AlphaFoldDB" id="A0AAX0WXQ7"/>
<feature type="binding site" evidence="8">
    <location>
        <position position="124"/>
    </location>
    <ligand>
        <name>Zn(2+)</name>
        <dbReference type="ChEBI" id="CHEBI:29105"/>
        <note>catalytic</note>
    </ligand>
</feature>
<evidence type="ECO:0000256" key="4">
    <source>
        <dbReference type="ARBA" id="ARBA00022723"/>
    </source>
</evidence>
<keyword evidence="6 8" id="KW-0378">Hydrolase</keyword>
<protein>
    <recommendedName>
        <fullName evidence="8">Endoribonuclease YbeY</fullName>
        <ecNumber evidence="8">3.1.-.-</ecNumber>
    </recommendedName>
</protein>
<dbReference type="NCBIfam" id="TIGR00043">
    <property type="entry name" value="rRNA maturation RNase YbeY"/>
    <property type="match status" value="1"/>
</dbReference>
<evidence type="ECO:0000256" key="8">
    <source>
        <dbReference type="HAMAP-Rule" id="MF_00009"/>
    </source>
</evidence>
<dbReference type="HAMAP" id="MF_00009">
    <property type="entry name" value="Endoribonucl_YbeY"/>
    <property type="match status" value="1"/>
</dbReference>
<comment type="cofactor">
    <cofactor evidence="8">
        <name>Zn(2+)</name>
        <dbReference type="ChEBI" id="CHEBI:29105"/>
    </cofactor>
    <text evidence="8">Binds 1 zinc ion.</text>
</comment>
<dbReference type="PANTHER" id="PTHR46986">
    <property type="entry name" value="ENDORIBONUCLEASE YBEY, CHLOROPLASTIC"/>
    <property type="match status" value="1"/>
</dbReference>
<keyword evidence="5 8" id="KW-0255">Endonuclease</keyword>
<evidence type="ECO:0000256" key="1">
    <source>
        <dbReference type="ARBA" id="ARBA00010875"/>
    </source>
</evidence>
<organism evidence="9 10">
    <name type="scientific">Legionella anisa</name>
    <dbReference type="NCBI Taxonomy" id="28082"/>
    <lineage>
        <taxon>Bacteria</taxon>
        <taxon>Pseudomonadati</taxon>
        <taxon>Pseudomonadota</taxon>
        <taxon>Gammaproteobacteria</taxon>
        <taxon>Legionellales</taxon>
        <taxon>Legionellaceae</taxon>
        <taxon>Legionella</taxon>
    </lineage>
</organism>
<keyword evidence="7 8" id="KW-0862">Zinc</keyword>
<dbReference type="InterPro" id="IPR020549">
    <property type="entry name" value="YbeY_CS"/>
</dbReference>
<dbReference type="EC" id="3.1.-.-" evidence="8"/>
<proteinExistence type="inferred from homology"/>
<dbReference type="InterPro" id="IPR002036">
    <property type="entry name" value="YbeY"/>
</dbReference>
<dbReference type="EMBL" id="NBTX02000004">
    <property type="protein sequence ID" value="PNL61684.1"/>
    <property type="molecule type" value="Genomic_DNA"/>
</dbReference>
<dbReference type="GO" id="GO:0004521">
    <property type="term" value="F:RNA endonuclease activity"/>
    <property type="evidence" value="ECO:0007669"/>
    <property type="project" value="UniProtKB-UniRule"/>
</dbReference>
<keyword evidence="2 8" id="KW-0690">Ribosome biogenesis</keyword>
<sequence>MSYYIDIQNATNEPLPVSEEALTRLASLALRDYQKEAELTVRLVTAEEMLHLNNTYRKQNKTTNVLAFPSTLPPEIQLECPLLGDVIICPQVLLEESKQLKKTLESHWALILIHGILHLLGYDHIKDDEAVIMQAIEIKLLAELGFSNPYDAEGNELE</sequence>
<comment type="subcellular location">
    <subcellularLocation>
        <location evidence="8">Cytoplasm</location>
    </subcellularLocation>
</comment>
<feature type="binding site" evidence="8">
    <location>
        <position position="118"/>
    </location>
    <ligand>
        <name>Zn(2+)</name>
        <dbReference type="ChEBI" id="CHEBI:29105"/>
        <note>catalytic</note>
    </ligand>
</feature>
<evidence type="ECO:0000256" key="2">
    <source>
        <dbReference type="ARBA" id="ARBA00022517"/>
    </source>
</evidence>
<gene>
    <name evidence="8" type="primary">ybeY</name>
    <name evidence="9" type="ORF">A6J39_010975</name>
</gene>
<dbReference type="GO" id="GO:0004222">
    <property type="term" value="F:metalloendopeptidase activity"/>
    <property type="evidence" value="ECO:0007669"/>
    <property type="project" value="InterPro"/>
</dbReference>
<evidence type="ECO:0000256" key="3">
    <source>
        <dbReference type="ARBA" id="ARBA00022722"/>
    </source>
</evidence>
<dbReference type="PROSITE" id="PS01306">
    <property type="entry name" value="UPF0054"/>
    <property type="match status" value="1"/>
</dbReference>
<evidence type="ECO:0000313" key="10">
    <source>
        <dbReference type="Proteomes" id="UP000192511"/>
    </source>
</evidence>
<evidence type="ECO:0000256" key="7">
    <source>
        <dbReference type="ARBA" id="ARBA00022833"/>
    </source>
</evidence>
<dbReference type="SUPFAM" id="SSF55486">
    <property type="entry name" value="Metalloproteases ('zincins'), catalytic domain"/>
    <property type="match status" value="1"/>
</dbReference>
<keyword evidence="3 8" id="KW-0540">Nuclease</keyword>
<dbReference type="Gene3D" id="3.40.390.30">
    <property type="entry name" value="Metalloproteases ('zincins'), catalytic domain"/>
    <property type="match status" value="1"/>
</dbReference>
<dbReference type="GO" id="GO:0008270">
    <property type="term" value="F:zinc ion binding"/>
    <property type="evidence" value="ECO:0007669"/>
    <property type="project" value="UniProtKB-UniRule"/>
</dbReference>
<dbReference type="GO" id="GO:0006364">
    <property type="term" value="P:rRNA processing"/>
    <property type="evidence" value="ECO:0007669"/>
    <property type="project" value="UniProtKB-UniRule"/>
</dbReference>
<keyword evidence="8" id="KW-0698">rRNA processing</keyword>
<feature type="binding site" evidence="8">
    <location>
        <position position="114"/>
    </location>
    <ligand>
        <name>Zn(2+)</name>
        <dbReference type="ChEBI" id="CHEBI:29105"/>
        <note>catalytic</note>
    </ligand>
</feature>
<evidence type="ECO:0000256" key="5">
    <source>
        <dbReference type="ARBA" id="ARBA00022759"/>
    </source>
</evidence>
<reference evidence="9" key="1">
    <citation type="submission" date="2017-12" db="EMBL/GenBank/DDBJ databases">
        <title>FDA dAtabase for Regulatory Grade micrObial Sequences (FDA-ARGOS): Supporting development and validation of Infectious Disease Dx tests.</title>
        <authorList>
            <person name="Kerrigan L."/>
            <person name="Tallon L.J."/>
            <person name="Sadzewicz L."/>
            <person name="Sengamalay N."/>
            <person name="Ott S."/>
            <person name="Godinez A."/>
            <person name="Nagaraj S."/>
            <person name="Vavikolanu K."/>
            <person name="Vyas G."/>
            <person name="Nadendla S."/>
            <person name="Aluvathingal J."/>
            <person name="Sichtig H."/>
        </authorList>
    </citation>
    <scope>NUCLEOTIDE SEQUENCE [LARGE SCALE GENOMIC DNA]</scope>
    <source>
        <strain evidence="9">FDAARGOS_200</strain>
    </source>
</reference>
<comment type="function">
    <text evidence="8">Single strand-specific metallo-endoribonuclease involved in late-stage 70S ribosome quality control and in maturation of the 3' terminus of the 16S rRNA.</text>
</comment>
<comment type="similarity">
    <text evidence="1 8">Belongs to the endoribonuclease YbeY family.</text>
</comment>
<keyword evidence="4 8" id="KW-0479">Metal-binding</keyword>
<dbReference type="PANTHER" id="PTHR46986:SF1">
    <property type="entry name" value="ENDORIBONUCLEASE YBEY, CHLOROPLASTIC"/>
    <property type="match status" value="1"/>
</dbReference>
<keyword evidence="10" id="KW-1185">Reference proteome</keyword>
<dbReference type="GeneID" id="98065989"/>